<proteinExistence type="predicted"/>
<dbReference type="Proteomes" id="UP000693946">
    <property type="component" value="Linkage Group LG19"/>
</dbReference>
<evidence type="ECO:0000256" key="1">
    <source>
        <dbReference type="SAM" id="MobiDB-lite"/>
    </source>
</evidence>
<evidence type="ECO:0000313" key="2">
    <source>
        <dbReference type="EMBL" id="KAG7504635.1"/>
    </source>
</evidence>
<gene>
    <name evidence="2" type="ORF">JOB18_013036</name>
</gene>
<feature type="compositionally biased region" description="Basic residues" evidence="1">
    <location>
        <begin position="1"/>
        <end position="22"/>
    </location>
</feature>
<protein>
    <submittedName>
        <fullName evidence="2">Uncharacterized protein</fullName>
    </submittedName>
</protein>
<feature type="region of interest" description="Disordered" evidence="1">
    <location>
        <begin position="1"/>
        <end position="37"/>
    </location>
</feature>
<accession>A0AAV6RI11</accession>
<reference evidence="2 3" key="1">
    <citation type="journal article" date="2021" name="Sci. Rep.">
        <title>Chromosome anchoring in Senegalese sole (Solea senegalensis) reveals sex-associated markers and genome rearrangements in flatfish.</title>
        <authorList>
            <person name="Guerrero-Cozar I."/>
            <person name="Gomez-Garrido J."/>
            <person name="Berbel C."/>
            <person name="Martinez-Blanch J.F."/>
            <person name="Alioto T."/>
            <person name="Claros M.G."/>
            <person name="Gagnaire P.A."/>
            <person name="Manchado M."/>
        </authorList>
    </citation>
    <scope>NUCLEOTIDE SEQUENCE [LARGE SCALE GENOMIC DNA]</scope>
    <source>
        <strain evidence="2">Sse05_10M</strain>
    </source>
</reference>
<evidence type="ECO:0000313" key="3">
    <source>
        <dbReference type="Proteomes" id="UP000693946"/>
    </source>
</evidence>
<comment type="caution">
    <text evidence="2">The sequence shown here is derived from an EMBL/GenBank/DDBJ whole genome shotgun (WGS) entry which is preliminary data.</text>
</comment>
<feature type="compositionally biased region" description="Basic and acidic residues" evidence="1">
    <location>
        <begin position="23"/>
        <end position="32"/>
    </location>
</feature>
<dbReference type="AlphaFoldDB" id="A0AAV6RI11"/>
<organism evidence="2 3">
    <name type="scientific">Solea senegalensis</name>
    <name type="common">Senegalese sole</name>
    <dbReference type="NCBI Taxonomy" id="28829"/>
    <lineage>
        <taxon>Eukaryota</taxon>
        <taxon>Metazoa</taxon>
        <taxon>Chordata</taxon>
        <taxon>Craniata</taxon>
        <taxon>Vertebrata</taxon>
        <taxon>Euteleostomi</taxon>
        <taxon>Actinopterygii</taxon>
        <taxon>Neopterygii</taxon>
        <taxon>Teleostei</taxon>
        <taxon>Neoteleostei</taxon>
        <taxon>Acanthomorphata</taxon>
        <taxon>Carangaria</taxon>
        <taxon>Pleuronectiformes</taxon>
        <taxon>Pleuronectoidei</taxon>
        <taxon>Soleidae</taxon>
        <taxon>Solea</taxon>
    </lineage>
</organism>
<keyword evidence="3" id="KW-1185">Reference proteome</keyword>
<sequence>MPTNKKPNKKSNKKPKKQQPRKPPREKQDKKNNASVNKTFGPEFECLLVQMIQWFFDHQQEVEQNLSLKDGERSGSVNVEDFELVVLNLNAPCGQDQLRVLTEQLKTSDGAIAYRDVNKQLQRLRLCDDTVTSEDVSALTDSADRRMLNPHKERFLRLSVRLLPFHFSAKHPANFDVVLSSSCRVITLIGIIRDRVGIQTSRLEVFRSREATEESRLLPENSLEGCGFRGGAEETLYYDYMPMFTDCPVLNCDHYFRSTPGPDSVHGCGLNNKSSSSHQGVTKTTQV</sequence>
<dbReference type="EMBL" id="JAGKHQ010000011">
    <property type="protein sequence ID" value="KAG7504635.1"/>
    <property type="molecule type" value="Genomic_DNA"/>
</dbReference>
<name>A0AAV6RI11_SOLSE</name>